<dbReference type="EMBL" id="BK015073">
    <property type="protein sequence ID" value="DAD89956.1"/>
    <property type="molecule type" value="Genomic_DNA"/>
</dbReference>
<organism evidence="2">
    <name type="scientific">Microviridae sp. ctRQq14</name>
    <dbReference type="NCBI Taxonomy" id="2826735"/>
    <lineage>
        <taxon>Viruses</taxon>
        <taxon>Monodnaviria</taxon>
        <taxon>Sangervirae</taxon>
        <taxon>Phixviricota</taxon>
        <taxon>Malgrandaviricetes</taxon>
        <taxon>Petitvirales</taxon>
        <taxon>Microviridae</taxon>
    </lineage>
</organism>
<dbReference type="Pfam" id="PF23343">
    <property type="entry name" value="REP_ORF2-G2P"/>
    <property type="match status" value="1"/>
</dbReference>
<sequence>MYSCFAPQKIVNKATGEVMYVDCRKCEYCRNKRAWELSARIDREFLDPSNKFALFVTLTYDNDNLPVYTLNKSDNTWYSSKWDFSFGDAFGTERYLPLNAEDVDYYYNPVKMEDYEDVEQYTWFDQIIQSNDKQEFEVMSFPRVSGVKREKVERFGHLCYIDVLKFLSNFRSTLYNDFKINRRDLKYKHFLTEDRIQQRNYISTYFKGIKYEDIQFRYFLCGEYGPWSLRPHYHVLLWFKEKFNEQQLSYIKKVISESWTSGIVDIQAVTYNGINNYVSSYVTSCANLPRVLQRKHLRPFVCFSKNPCVGSYKIDDFTLQKVLTEGTYELRKFDKKKGEYIDVPISPAFYVRHFPRCNAFGYATDKSKLGIYRYVADYFKFKGITHNASEVDDIKLMDVEWTPLPFYEKLDAEPVYQEWRYLDKYASMVCYRYCVKFGMTPEEVLQAFERVYSKLQIKNLNRFYSDCEQLSRTDYYV</sequence>
<proteinExistence type="predicted"/>
<name>A0A8S5N676_9VIRU</name>
<accession>A0A8S5N676</accession>
<evidence type="ECO:0000259" key="1">
    <source>
        <dbReference type="Pfam" id="PF23343"/>
    </source>
</evidence>
<feature type="domain" description="Replication-associated protein ORF2/G2P" evidence="1">
    <location>
        <begin position="194"/>
        <end position="283"/>
    </location>
</feature>
<protein>
    <submittedName>
        <fullName evidence="2">Replication associated protein</fullName>
    </submittedName>
</protein>
<reference evidence="2" key="1">
    <citation type="journal article" date="2021" name="Proc. Natl. Acad. Sci. U.S.A.">
        <title>A Catalog of Tens of Thousands of Viruses from Human Metagenomes Reveals Hidden Associations with Chronic Diseases.</title>
        <authorList>
            <person name="Tisza M.J."/>
            <person name="Buck C.B."/>
        </authorList>
    </citation>
    <scope>NUCLEOTIDE SEQUENCE</scope>
    <source>
        <strain evidence="2">CtRQq14</strain>
    </source>
</reference>
<dbReference type="InterPro" id="IPR056906">
    <property type="entry name" value="ORF2/G2P_dom"/>
</dbReference>
<evidence type="ECO:0000313" key="2">
    <source>
        <dbReference type="EMBL" id="DAD89956.1"/>
    </source>
</evidence>